<proteinExistence type="predicted"/>
<name>A0A5B7BTR4_DAVIN</name>
<evidence type="ECO:0000256" key="2">
    <source>
        <dbReference type="SAM" id="Phobius"/>
    </source>
</evidence>
<evidence type="ECO:0000256" key="1">
    <source>
        <dbReference type="SAM" id="MobiDB-lite"/>
    </source>
</evidence>
<feature type="transmembrane region" description="Helical" evidence="2">
    <location>
        <begin position="235"/>
        <end position="253"/>
    </location>
</feature>
<dbReference type="EMBL" id="GHES01039914">
    <property type="protein sequence ID" value="MPA70473.1"/>
    <property type="molecule type" value="Transcribed_RNA"/>
</dbReference>
<reference evidence="3" key="1">
    <citation type="submission" date="2019-08" db="EMBL/GenBank/DDBJ databases">
        <title>Reference gene set and small RNA set construction with multiple tissues from Davidia involucrata Baill.</title>
        <authorList>
            <person name="Yang H."/>
            <person name="Zhou C."/>
            <person name="Li G."/>
            <person name="Wang J."/>
            <person name="Gao P."/>
            <person name="Wang M."/>
            <person name="Wang R."/>
            <person name="Zhao Y."/>
        </authorList>
    </citation>
    <scope>NUCLEOTIDE SEQUENCE</scope>
    <source>
        <tissue evidence="3">Mixed with DoveR01_LX</tissue>
    </source>
</reference>
<feature type="region of interest" description="Disordered" evidence="1">
    <location>
        <begin position="149"/>
        <end position="191"/>
    </location>
</feature>
<keyword evidence="2" id="KW-0812">Transmembrane</keyword>
<accession>A0A5B7BTR4</accession>
<evidence type="ECO:0000313" key="3">
    <source>
        <dbReference type="EMBL" id="MPA70473.1"/>
    </source>
</evidence>
<feature type="compositionally biased region" description="Basic and acidic residues" evidence="1">
    <location>
        <begin position="161"/>
        <end position="176"/>
    </location>
</feature>
<sequence>MQKLMRRSPSGPILCTAGNSPTPFLSLSFTTTTTTNSNSFLSLGFKNKSRSFLPLVPPPQPKMPAATTFHLRPSTGSSAIAAAALGKKPTARFSSTTSCRICRCSIDNRVPVRAWAVFKESRTGSLAAWFHTASDKGLPVAAAAAAEDSKNLEADVENDGESEKGLSESAGSEEKPRRLHRRQRVSSTGGGAVAALPGNPDLLTIPGVGPRNLRKLVEKGIGGVGELKQLYKDKAFVFSLTLCMCVFLSLFWGL</sequence>
<dbReference type="AlphaFoldDB" id="A0A5B7BTR4"/>
<organism evidence="3">
    <name type="scientific">Davidia involucrata</name>
    <name type="common">Dove tree</name>
    <dbReference type="NCBI Taxonomy" id="16924"/>
    <lineage>
        <taxon>Eukaryota</taxon>
        <taxon>Viridiplantae</taxon>
        <taxon>Streptophyta</taxon>
        <taxon>Embryophyta</taxon>
        <taxon>Tracheophyta</taxon>
        <taxon>Spermatophyta</taxon>
        <taxon>Magnoliopsida</taxon>
        <taxon>eudicotyledons</taxon>
        <taxon>Gunneridae</taxon>
        <taxon>Pentapetalae</taxon>
        <taxon>asterids</taxon>
        <taxon>Cornales</taxon>
        <taxon>Nyssaceae</taxon>
        <taxon>Davidia</taxon>
    </lineage>
</organism>
<keyword evidence="2" id="KW-0472">Membrane</keyword>
<protein>
    <submittedName>
        <fullName evidence="3">Uncharacterized protein</fullName>
    </submittedName>
</protein>
<gene>
    <name evidence="3" type="ORF">Din_039914</name>
</gene>
<keyword evidence="2" id="KW-1133">Transmembrane helix</keyword>